<name>A0AAQ3Q569_9LILI</name>
<feature type="domain" description="SAP" evidence="12">
    <location>
        <begin position="122"/>
        <end position="156"/>
    </location>
</feature>
<dbReference type="PROSITE" id="PS00307">
    <property type="entry name" value="LECTIN_LEGUME_BETA"/>
    <property type="match status" value="1"/>
</dbReference>
<dbReference type="EC" id="3.1.-.-" evidence="10"/>
<dbReference type="EMBL" id="CP136891">
    <property type="protein sequence ID" value="WOK99120.1"/>
    <property type="molecule type" value="Genomic_DNA"/>
</dbReference>
<dbReference type="SUPFAM" id="SSF56219">
    <property type="entry name" value="DNase I-like"/>
    <property type="match status" value="1"/>
</dbReference>
<feature type="active site" description="Proton acceptor" evidence="7">
    <location>
        <position position="544"/>
    </location>
</feature>
<organism evidence="13 14">
    <name type="scientific">Canna indica</name>
    <name type="common">Indian-shot</name>
    <dbReference type="NCBI Taxonomy" id="4628"/>
    <lineage>
        <taxon>Eukaryota</taxon>
        <taxon>Viridiplantae</taxon>
        <taxon>Streptophyta</taxon>
        <taxon>Embryophyta</taxon>
        <taxon>Tracheophyta</taxon>
        <taxon>Spermatophyta</taxon>
        <taxon>Magnoliopsida</taxon>
        <taxon>Liliopsida</taxon>
        <taxon>Zingiberales</taxon>
        <taxon>Cannaceae</taxon>
        <taxon>Canna</taxon>
    </lineage>
</organism>
<evidence type="ECO:0000256" key="4">
    <source>
        <dbReference type="ARBA" id="ARBA00022734"/>
    </source>
</evidence>
<feature type="binding site" evidence="8">
    <location>
        <position position="446"/>
    </location>
    <ligand>
        <name>Mg(2+)</name>
        <dbReference type="ChEBI" id="CHEBI:18420"/>
        <label>1</label>
    </ligand>
</feature>
<dbReference type="InterPro" id="IPR005135">
    <property type="entry name" value="Endo/exonuclease/phosphatase"/>
</dbReference>
<evidence type="ECO:0000256" key="7">
    <source>
        <dbReference type="PIRSR" id="PIRSR604808-1"/>
    </source>
</evidence>
<feature type="binding site" evidence="8">
    <location>
        <position position="330"/>
    </location>
    <ligand>
        <name>Mg(2+)</name>
        <dbReference type="ChEBI" id="CHEBI:18420"/>
        <label>1</label>
    </ligand>
</feature>
<dbReference type="GO" id="GO:0008081">
    <property type="term" value="F:phosphoric diester hydrolase activity"/>
    <property type="evidence" value="ECO:0007669"/>
    <property type="project" value="TreeGrafter"/>
</dbReference>
<feature type="site" description="Interaction with DNA substrate" evidence="9">
    <location>
        <position position="544"/>
    </location>
</feature>
<dbReference type="PROSITE" id="PS00728">
    <property type="entry name" value="AP_NUCLEASE_F1_3"/>
    <property type="match status" value="1"/>
</dbReference>
<accession>A0AAQ3Q569</accession>
<sequence>MALQQLNLFGRGKGDGVFLASNPPLMSQPPKSMVDRLFCGARVFIPRIWGSGSPTMMKLKGSSSDLPRVNLSSSLSAMSAHENGKKQKISGSCMTRSKSSGKEDAKESNAGLEILWNNSSRLGIMTINELRTLAKSVGIPPKGSKKDLVAALHSLSTKGEENVRFAASATPDHVSTEKDLLSNDPVLPSNSASKRKAKALLSDNNAQILITVSEVSKGKQKRSKRKQHLTEDTLREESSIIRSDGVIMEQMGTEMHGSEPWAKLAHKKPQAGWIPYNPKTMRPLHPTNDIKFVKILSWNVNGLRALLKLDGFPVVQLAEKEDFDVLCLQETKMKENDVEKIKDSLIEGYNNSYWTCSVSKLGYSGTAIISRIKPISVRYGLGIPDHDGEGRLVTVEFDTFYLISAYVPNSGDGLKRLTYRVKEWDPSLSRYIKELEQSKPVILTGDLNCAHEEIDIYNPAGNRRSAGFTWEERESFQTNFLSKGFVDTFRRQHPNAVGYTYWGYRHGGRKTNKGWRLDYFLVSENIADKAYDSYICPDVSGSDHCPVGLILKL</sequence>
<evidence type="ECO:0000256" key="1">
    <source>
        <dbReference type="ARBA" id="ARBA00001936"/>
    </source>
</evidence>
<dbReference type="PANTHER" id="PTHR22748:SF6">
    <property type="entry name" value="DNA-(APURINIC OR APYRIMIDINIC SITE) ENDONUCLEASE"/>
    <property type="match status" value="1"/>
</dbReference>
<feature type="site" description="Transition state stabilizer" evidence="9">
    <location>
        <position position="448"/>
    </location>
</feature>
<keyword evidence="14" id="KW-1185">Reference proteome</keyword>
<dbReference type="AlphaFoldDB" id="A0AAQ3Q569"/>
<dbReference type="NCBIfam" id="TIGR00633">
    <property type="entry name" value="xth"/>
    <property type="match status" value="1"/>
</dbReference>
<feature type="compositionally biased region" description="Basic residues" evidence="11">
    <location>
        <begin position="218"/>
        <end position="227"/>
    </location>
</feature>
<dbReference type="GO" id="GO:0003906">
    <property type="term" value="F:DNA-(apurinic or apyrimidinic site) endonuclease activity"/>
    <property type="evidence" value="ECO:0007669"/>
    <property type="project" value="TreeGrafter"/>
</dbReference>
<feature type="binding site" evidence="8">
    <location>
        <position position="544"/>
    </location>
    <ligand>
        <name>Mg(2+)</name>
        <dbReference type="ChEBI" id="CHEBI:18420"/>
        <label>1</label>
    </ligand>
</feature>
<dbReference type="InterPro" id="IPR020848">
    <property type="entry name" value="AP_endonuclease_F1_CS"/>
</dbReference>
<keyword evidence="8" id="KW-0464">Manganese</keyword>
<keyword evidence="5" id="KW-0378">Hydrolase</keyword>
<dbReference type="GO" id="GO:0005634">
    <property type="term" value="C:nucleus"/>
    <property type="evidence" value="ECO:0007669"/>
    <property type="project" value="TreeGrafter"/>
</dbReference>
<feature type="compositionally biased region" description="Polar residues" evidence="11">
    <location>
        <begin position="89"/>
        <end position="98"/>
    </location>
</feature>
<reference evidence="13 14" key="1">
    <citation type="submission" date="2023-10" db="EMBL/GenBank/DDBJ databases">
        <title>Chromosome-scale genome assembly provides insights into flower coloration mechanisms of Canna indica.</title>
        <authorList>
            <person name="Li C."/>
        </authorList>
    </citation>
    <scope>NUCLEOTIDE SEQUENCE [LARGE SCALE GENOMIC DNA]</scope>
    <source>
        <tissue evidence="13">Flower</tissue>
    </source>
</reference>
<evidence type="ECO:0000256" key="10">
    <source>
        <dbReference type="RuleBase" id="RU362131"/>
    </source>
</evidence>
<dbReference type="PROSITE" id="PS00726">
    <property type="entry name" value="AP_NUCLEASE_F1_1"/>
    <property type="match status" value="1"/>
</dbReference>
<keyword evidence="3 8" id="KW-0479">Metal-binding</keyword>
<dbReference type="GO" id="GO:0030246">
    <property type="term" value="F:carbohydrate binding"/>
    <property type="evidence" value="ECO:0007669"/>
    <property type="project" value="UniProtKB-KW"/>
</dbReference>
<dbReference type="NCBIfam" id="TIGR00195">
    <property type="entry name" value="exoDNase_III"/>
    <property type="match status" value="1"/>
</dbReference>
<evidence type="ECO:0000256" key="11">
    <source>
        <dbReference type="SAM" id="MobiDB-lite"/>
    </source>
</evidence>
<comment type="similarity">
    <text evidence="2 10">Belongs to the DNA repair enzymes AP/ExoA family.</text>
</comment>
<evidence type="ECO:0000259" key="12">
    <source>
        <dbReference type="PROSITE" id="PS50800"/>
    </source>
</evidence>
<dbReference type="GO" id="GO:0003677">
    <property type="term" value="F:DNA binding"/>
    <property type="evidence" value="ECO:0007669"/>
    <property type="project" value="InterPro"/>
</dbReference>
<keyword evidence="6 8" id="KW-0460">Magnesium</keyword>
<dbReference type="PROSITE" id="PS51435">
    <property type="entry name" value="AP_NUCLEASE_F1_4"/>
    <property type="match status" value="1"/>
</dbReference>
<feature type="binding site" evidence="8">
    <location>
        <position position="448"/>
    </location>
    <ligand>
        <name>Mg(2+)</name>
        <dbReference type="ChEBI" id="CHEBI:18420"/>
        <label>1</label>
    </ligand>
</feature>
<evidence type="ECO:0000313" key="14">
    <source>
        <dbReference type="Proteomes" id="UP001327560"/>
    </source>
</evidence>
<protein>
    <recommendedName>
        <fullName evidence="10">DNA-(apurinic or apyrimidinic site) endonuclease</fullName>
        <ecNumber evidence="10">3.1.-.-</ecNumber>
    </recommendedName>
</protein>
<feature type="region of interest" description="Disordered" evidence="11">
    <location>
        <begin position="80"/>
        <end position="107"/>
    </location>
</feature>
<dbReference type="Gene3D" id="3.60.10.10">
    <property type="entry name" value="Endonuclease/exonuclease/phosphatase"/>
    <property type="match status" value="1"/>
</dbReference>
<feature type="active site" description="Proton donor/acceptor" evidence="7">
    <location>
        <position position="446"/>
    </location>
</feature>
<comment type="cofactor">
    <cofactor evidence="1">
        <name>Mn(2+)</name>
        <dbReference type="ChEBI" id="CHEBI:29035"/>
    </cofactor>
</comment>
<keyword evidence="10" id="KW-0234">DNA repair</keyword>
<dbReference type="GO" id="GO:0046872">
    <property type="term" value="F:metal ion binding"/>
    <property type="evidence" value="ECO:0007669"/>
    <property type="project" value="UniProtKB-KW"/>
</dbReference>
<dbReference type="PANTHER" id="PTHR22748">
    <property type="entry name" value="AP ENDONUCLEASE"/>
    <property type="match status" value="1"/>
</dbReference>
<feature type="site" description="Important for catalytic activity" evidence="9">
    <location>
        <position position="518"/>
    </location>
</feature>
<evidence type="ECO:0000256" key="5">
    <source>
        <dbReference type="ARBA" id="ARBA00022801"/>
    </source>
</evidence>
<dbReference type="FunFam" id="3.60.10.10:FF:000041">
    <property type="entry name" value="DNA-(apurinic or apyrimidinic site) lyase"/>
    <property type="match status" value="1"/>
</dbReference>
<evidence type="ECO:0000256" key="9">
    <source>
        <dbReference type="PIRSR" id="PIRSR604808-3"/>
    </source>
</evidence>
<evidence type="ECO:0000256" key="2">
    <source>
        <dbReference type="ARBA" id="ARBA00007092"/>
    </source>
</evidence>
<dbReference type="InterPro" id="IPR020847">
    <property type="entry name" value="AP_endonuclease_F1_BS"/>
</dbReference>
<feature type="binding site" evidence="8">
    <location>
        <position position="299"/>
    </location>
    <ligand>
        <name>Mg(2+)</name>
        <dbReference type="ChEBI" id="CHEBI:18420"/>
        <label>1</label>
    </ligand>
</feature>
<feature type="active site" evidence="7">
    <location>
        <position position="406"/>
    </location>
</feature>
<dbReference type="InterPro" id="IPR036691">
    <property type="entry name" value="Endo/exonu/phosph_ase_sf"/>
</dbReference>
<dbReference type="InterPro" id="IPR004808">
    <property type="entry name" value="AP_endonuc_1"/>
</dbReference>
<feature type="region of interest" description="Disordered" evidence="11">
    <location>
        <begin position="171"/>
        <end position="190"/>
    </location>
</feature>
<dbReference type="CDD" id="cd09087">
    <property type="entry name" value="Ape1-like_AP-endo"/>
    <property type="match status" value="1"/>
</dbReference>
<evidence type="ECO:0000256" key="3">
    <source>
        <dbReference type="ARBA" id="ARBA00022723"/>
    </source>
</evidence>
<feature type="binding site" evidence="8">
    <location>
        <position position="543"/>
    </location>
    <ligand>
        <name>Mg(2+)</name>
        <dbReference type="ChEBI" id="CHEBI:18420"/>
        <label>1</label>
    </ligand>
</feature>
<comment type="cofactor">
    <cofactor evidence="8 10">
        <name>Mg(2+)</name>
        <dbReference type="ChEBI" id="CHEBI:18420"/>
    </cofactor>
    <cofactor evidence="8 10">
        <name>Mn(2+)</name>
        <dbReference type="ChEBI" id="CHEBI:29035"/>
    </cofactor>
    <text evidence="8 10">Probably binds two magnesium or manganese ions per subunit.</text>
</comment>
<dbReference type="Pfam" id="PF03372">
    <property type="entry name" value="Exo_endo_phos"/>
    <property type="match status" value="1"/>
</dbReference>
<dbReference type="GO" id="GO:0006284">
    <property type="term" value="P:base-excision repair"/>
    <property type="evidence" value="ECO:0007669"/>
    <property type="project" value="TreeGrafter"/>
</dbReference>
<keyword evidence="10" id="KW-0227">DNA damage</keyword>
<keyword evidence="13" id="KW-0456">Lyase</keyword>
<dbReference type="InterPro" id="IPR003034">
    <property type="entry name" value="SAP_dom"/>
</dbReference>
<proteinExistence type="inferred from homology"/>
<keyword evidence="4" id="KW-0430">Lectin</keyword>
<dbReference type="InterPro" id="IPR019825">
    <property type="entry name" value="Lectin_legB_Mn/Ca_BS"/>
</dbReference>
<dbReference type="Proteomes" id="UP001327560">
    <property type="component" value="Chromosome 2"/>
</dbReference>
<gene>
    <name evidence="13" type="ORF">Cni_G07832</name>
</gene>
<dbReference type="GO" id="GO:0016829">
    <property type="term" value="F:lyase activity"/>
    <property type="evidence" value="ECO:0007669"/>
    <property type="project" value="UniProtKB-KW"/>
</dbReference>
<dbReference type="GO" id="GO:0008311">
    <property type="term" value="F:double-stranded DNA 3'-5' DNA exonuclease activity"/>
    <property type="evidence" value="ECO:0007669"/>
    <property type="project" value="TreeGrafter"/>
</dbReference>
<evidence type="ECO:0000256" key="6">
    <source>
        <dbReference type="ARBA" id="ARBA00022842"/>
    </source>
</evidence>
<evidence type="ECO:0000313" key="13">
    <source>
        <dbReference type="EMBL" id="WOK99120.1"/>
    </source>
</evidence>
<feature type="region of interest" description="Disordered" evidence="11">
    <location>
        <begin position="216"/>
        <end position="235"/>
    </location>
</feature>
<dbReference type="PROSITE" id="PS50800">
    <property type="entry name" value="SAP"/>
    <property type="match status" value="1"/>
</dbReference>
<evidence type="ECO:0000256" key="8">
    <source>
        <dbReference type="PIRSR" id="PIRSR604808-2"/>
    </source>
</evidence>